<proteinExistence type="predicted"/>
<feature type="chain" id="PRO_5004215320" evidence="2">
    <location>
        <begin position="22"/>
        <end position="323"/>
    </location>
</feature>
<evidence type="ECO:0000313" key="4">
    <source>
        <dbReference type="Proteomes" id="UP000000238"/>
    </source>
</evidence>
<dbReference type="InterPro" id="IPR018389">
    <property type="entry name" value="DctP_fam"/>
</dbReference>
<dbReference type="STRING" id="349521.HCH_06434"/>
<dbReference type="PANTHER" id="PTHR33376:SF4">
    <property type="entry name" value="SIALIC ACID-BINDING PERIPLASMIC PROTEIN SIAP"/>
    <property type="match status" value="1"/>
</dbReference>
<dbReference type="InterPro" id="IPR038404">
    <property type="entry name" value="TRAP_DctP_sf"/>
</dbReference>
<sequence>MKIRRLCLSFLLSLSASTGFAATKWDMPTPYADGTHHTQNIREFATDIDKATGGDLKIVVHSGASLFKHPEIFRAVRTGQAPIGEVFMGLLGNDDPIYKVDNIPFLVTSFDGAKKLYDASRPHIEKKLEKQGLKLLFSVPWPPQGIYTKEKLAAIDDLKGLKMRAYSPSTSRLSVLLGATPTTVQTPEIPQAFSTGIIDAMVTSPTTGVSSQAWDFSRYYMDSRAWIPKNMVFVNLRSFKRLSKEQQDAVLQAAKEAEERGWKMAEQETTEKTADLAKHGMNVTEPTQAFISEFSKVGQTMAKEWQDEVGPEGVEIVKGLNGG</sequence>
<evidence type="ECO:0000256" key="2">
    <source>
        <dbReference type="SAM" id="SignalP"/>
    </source>
</evidence>
<evidence type="ECO:0000256" key="1">
    <source>
        <dbReference type="ARBA" id="ARBA00022729"/>
    </source>
</evidence>
<dbReference type="GO" id="GO:0055085">
    <property type="term" value="P:transmembrane transport"/>
    <property type="evidence" value="ECO:0007669"/>
    <property type="project" value="InterPro"/>
</dbReference>
<name>Q2S8E5_HAHCH</name>
<dbReference type="HOGENOM" id="CLU_036176_2_3_6"/>
<evidence type="ECO:0000313" key="3">
    <source>
        <dbReference type="EMBL" id="ABC33079.1"/>
    </source>
</evidence>
<feature type="signal peptide" evidence="2">
    <location>
        <begin position="1"/>
        <end position="21"/>
    </location>
</feature>
<gene>
    <name evidence="3" type="ordered locus">HCH_06434</name>
</gene>
<dbReference type="CDD" id="cd13602">
    <property type="entry name" value="PBP2_TRAP_BpDctp6_7"/>
    <property type="match status" value="1"/>
</dbReference>
<dbReference type="eggNOG" id="COG1638">
    <property type="taxonomic scope" value="Bacteria"/>
</dbReference>
<accession>Q2S8E5</accession>
<dbReference type="EMBL" id="CP000155">
    <property type="protein sequence ID" value="ABC33079.1"/>
    <property type="molecule type" value="Genomic_DNA"/>
</dbReference>
<dbReference type="PANTHER" id="PTHR33376">
    <property type="match status" value="1"/>
</dbReference>
<protein>
    <submittedName>
        <fullName evidence="3">TRAP-type C4-dicarboxylate transport system, periplasmic component</fullName>
    </submittedName>
</protein>
<dbReference type="Pfam" id="PF03480">
    <property type="entry name" value="DctP"/>
    <property type="match status" value="1"/>
</dbReference>
<keyword evidence="1 2" id="KW-0732">Signal</keyword>
<dbReference type="NCBIfam" id="NF037995">
    <property type="entry name" value="TRAP_S1"/>
    <property type="match status" value="1"/>
</dbReference>
<keyword evidence="4" id="KW-1185">Reference proteome</keyword>
<dbReference type="AlphaFoldDB" id="Q2S8E5"/>
<dbReference type="RefSeq" id="WP_011400131.1">
    <property type="nucleotide sequence ID" value="NC_007645.1"/>
</dbReference>
<dbReference type="Proteomes" id="UP000000238">
    <property type="component" value="Chromosome"/>
</dbReference>
<dbReference type="KEGG" id="hch:HCH_06434"/>
<reference evidence="3 4" key="1">
    <citation type="journal article" date="2005" name="Nucleic Acids Res.">
        <title>Genomic blueprint of Hahella chejuensis, a marine microbe producing an algicidal agent.</title>
        <authorList>
            <person name="Jeong H."/>
            <person name="Yim J.H."/>
            <person name="Lee C."/>
            <person name="Choi S.-H."/>
            <person name="Park Y.K."/>
            <person name="Yoon S.H."/>
            <person name="Hur C.-G."/>
            <person name="Kang H.-Y."/>
            <person name="Kim D."/>
            <person name="Lee H.H."/>
            <person name="Park K.H."/>
            <person name="Park S.-H."/>
            <person name="Park H.-S."/>
            <person name="Lee H.K."/>
            <person name="Oh T.K."/>
            <person name="Kim J.F."/>
        </authorList>
    </citation>
    <scope>NUCLEOTIDE SEQUENCE [LARGE SCALE GENOMIC DNA]</scope>
    <source>
        <strain evidence="3 4">KCTC 2396</strain>
    </source>
</reference>
<dbReference type="OrthoDB" id="9783941at2"/>
<organism evidence="3 4">
    <name type="scientific">Hahella chejuensis (strain KCTC 2396)</name>
    <dbReference type="NCBI Taxonomy" id="349521"/>
    <lineage>
        <taxon>Bacteria</taxon>
        <taxon>Pseudomonadati</taxon>
        <taxon>Pseudomonadota</taxon>
        <taxon>Gammaproteobacteria</taxon>
        <taxon>Oceanospirillales</taxon>
        <taxon>Hahellaceae</taxon>
        <taxon>Hahella</taxon>
    </lineage>
</organism>
<dbReference type="Gene3D" id="3.40.190.170">
    <property type="entry name" value="Bacterial extracellular solute-binding protein, family 7"/>
    <property type="match status" value="1"/>
</dbReference>